<sequence>MTHAISVRDSKITDGPVIAFPAESWNSFVTVVREGSYGRR</sequence>
<keyword evidence="3" id="KW-1185">Reference proteome</keyword>
<dbReference type="Pfam" id="PF04149">
    <property type="entry name" value="DUF397"/>
    <property type="match status" value="1"/>
</dbReference>
<evidence type="ECO:0000259" key="1">
    <source>
        <dbReference type="Pfam" id="PF04149"/>
    </source>
</evidence>
<organism evidence="2 3">
    <name type="scientific">Streptomyces aurantiacus JA 4570</name>
    <dbReference type="NCBI Taxonomy" id="1286094"/>
    <lineage>
        <taxon>Bacteria</taxon>
        <taxon>Bacillati</taxon>
        <taxon>Actinomycetota</taxon>
        <taxon>Actinomycetes</taxon>
        <taxon>Kitasatosporales</taxon>
        <taxon>Streptomycetaceae</taxon>
        <taxon>Streptomyces</taxon>
        <taxon>Streptomyces aurantiacus group</taxon>
    </lineage>
</organism>
<dbReference type="Proteomes" id="UP000014629">
    <property type="component" value="Unassembled WGS sequence"/>
</dbReference>
<comment type="caution">
    <text evidence="2">The sequence shown here is derived from an EMBL/GenBank/DDBJ whole genome shotgun (WGS) entry which is preliminary data.</text>
</comment>
<dbReference type="InterPro" id="IPR007278">
    <property type="entry name" value="DUF397"/>
</dbReference>
<reference evidence="2 3" key="1">
    <citation type="submission" date="2013-02" db="EMBL/GenBank/DDBJ databases">
        <title>Draft Genome Sequence of Streptomyces aurantiacus, Which Produces Setomimycin.</title>
        <authorList>
            <person name="Gruening B.A."/>
            <person name="Praeg A."/>
            <person name="Erxleben A."/>
            <person name="Guenther S."/>
            <person name="Mueller M."/>
        </authorList>
    </citation>
    <scope>NUCLEOTIDE SEQUENCE [LARGE SCALE GENOMIC DNA]</scope>
    <source>
        <strain evidence="2 3">JA 4570</strain>
    </source>
</reference>
<proteinExistence type="predicted"/>
<feature type="domain" description="DUF397" evidence="1">
    <location>
        <begin position="4"/>
        <end position="33"/>
    </location>
</feature>
<name>S3ZGK3_9ACTN</name>
<protein>
    <recommendedName>
        <fullName evidence="1">DUF397 domain-containing protein</fullName>
    </recommendedName>
</protein>
<gene>
    <name evidence="2" type="ORF">STRAU_4656</name>
</gene>
<dbReference type="AlphaFoldDB" id="S3ZGK3"/>
<dbReference type="PATRIC" id="fig|1286094.4.peg.4605"/>
<accession>S3ZGK3</accession>
<dbReference type="EMBL" id="AOPZ01000241">
    <property type="protein sequence ID" value="EPH42283.1"/>
    <property type="molecule type" value="Genomic_DNA"/>
</dbReference>
<evidence type="ECO:0000313" key="2">
    <source>
        <dbReference type="EMBL" id="EPH42283.1"/>
    </source>
</evidence>
<evidence type="ECO:0000313" key="3">
    <source>
        <dbReference type="Proteomes" id="UP000014629"/>
    </source>
</evidence>